<feature type="region of interest" description="Disordered" evidence="1">
    <location>
        <begin position="69"/>
        <end position="99"/>
    </location>
</feature>
<evidence type="ECO:0000313" key="4">
    <source>
        <dbReference type="WBParaSite" id="EVEC_0000356601-mRNA-1"/>
    </source>
</evidence>
<feature type="compositionally biased region" description="Polar residues" evidence="1">
    <location>
        <begin position="74"/>
        <end position="91"/>
    </location>
</feature>
<reference evidence="4" key="1">
    <citation type="submission" date="2017-02" db="UniProtKB">
        <authorList>
            <consortium name="WormBaseParasite"/>
        </authorList>
    </citation>
    <scope>IDENTIFICATION</scope>
</reference>
<feature type="region of interest" description="Disordered" evidence="1">
    <location>
        <begin position="695"/>
        <end position="725"/>
    </location>
</feature>
<dbReference type="OrthoDB" id="5871127at2759"/>
<dbReference type="Proteomes" id="UP000274131">
    <property type="component" value="Unassembled WGS sequence"/>
</dbReference>
<dbReference type="AlphaFoldDB" id="A0A0N4V0W2"/>
<feature type="compositionally biased region" description="Polar residues" evidence="1">
    <location>
        <begin position="468"/>
        <end position="480"/>
    </location>
</feature>
<feature type="compositionally biased region" description="Basic and acidic residues" evidence="1">
    <location>
        <begin position="656"/>
        <end position="675"/>
    </location>
</feature>
<sequence>MPDRSIPVQRNSREEAENDTMQRDQSRKFPSPQHQSYSVEGHHNVVQLQYNQKHPNMRQLARQEFQLEPDGHDQAQSAETNTKNLSDSPTLDYTGHEYSDQKYSPANYAEYVKEDYTFNNQNVYNAANFDDRKEFGRNHSAVIRVGDPSDVESADENYQQNTAKTENKRCVTTKQPKRKTAEEEQRKVVNAKYAHTNGQLYKNHTLAVPTRYDSSVTCNANVNHIQLSSYKNVNTLPINSSQKQIQKISRESTKESSEQKEYVNRNTVFTDEFTDEQQKGLIRIDAASAENTLRINKRSNNSEDITFTNTKSQAQRNIQLQNAPEVIQQSPQYNSHHKQMFGNVKNQQRSVTAIQTQITTNPFAKKKCEKDEREGQVAEDNRAGSVQSAVAKFNSKKFQNLNAEEMKQKESKCGDVQSTKEEEVRTLLLQKNHDDCYEGVQEPIEYQQKQRGDTIQQNPAAVKRTGSKAPSVTNTINSDFDMTPNGVTTASVECSKVQVIHSKISPVSTDSALSSDDAFPNPPNSVNGVSLHLKDNNKKNFDAEAQLLLCYIKSHRSVLNYLGIGLADSLWIKVDEMPNYKVELRIVDENKEKMKDTVREKILHRKSSNSKSPKQRPTKKAKEISKVKIQTATPQEPSLTANNVLIKAPRKMQYRQPRDDSSDEEHVRAAEEEPRGTLNCVSEDDQQIIQDFEDVSKQMNSSRPTSNSTISNEPRRQSAECDDDFIEDKTENDFDDMCEEEMQKNKEPTLVPRDLEKRYTTQPLDYDEGIKSESRSGRFMKKSAAALIARKQTSAVNSPAPVQKGVHKRSLTTDPQRSLTREQKTESRIAAEIRNLKEREEELRRSRSELGLPSLEDIVDTWKCGTQVEKAQLSELPPLRSARSYDHLHAALADESRCNTEPRVSKSESFHHLQVP</sequence>
<evidence type="ECO:0000313" key="2">
    <source>
        <dbReference type="EMBL" id="VDD88131.1"/>
    </source>
</evidence>
<organism evidence="4">
    <name type="scientific">Enterobius vermicularis</name>
    <name type="common">Human pinworm</name>
    <dbReference type="NCBI Taxonomy" id="51028"/>
    <lineage>
        <taxon>Eukaryota</taxon>
        <taxon>Metazoa</taxon>
        <taxon>Ecdysozoa</taxon>
        <taxon>Nematoda</taxon>
        <taxon>Chromadorea</taxon>
        <taxon>Rhabditida</taxon>
        <taxon>Spirurina</taxon>
        <taxon>Oxyuridomorpha</taxon>
        <taxon>Oxyuroidea</taxon>
        <taxon>Oxyuridae</taxon>
        <taxon>Enterobius</taxon>
    </lineage>
</organism>
<protein>
    <submittedName>
        <fullName evidence="4">SAM domain-containing protein</fullName>
    </submittedName>
</protein>
<accession>A0A0N4V0W2</accession>
<feature type="region of interest" description="Disordered" evidence="1">
    <location>
        <begin position="598"/>
        <end position="683"/>
    </location>
</feature>
<feature type="compositionally biased region" description="Basic residues" evidence="1">
    <location>
        <begin position="602"/>
        <end position="619"/>
    </location>
</feature>
<feature type="compositionally biased region" description="Basic and acidic residues" evidence="1">
    <location>
        <begin position="11"/>
        <end position="27"/>
    </location>
</feature>
<reference evidence="2 3" key="2">
    <citation type="submission" date="2018-10" db="EMBL/GenBank/DDBJ databases">
        <authorList>
            <consortium name="Pathogen Informatics"/>
        </authorList>
    </citation>
    <scope>NUCLEOTIDE SEQUENCE [LARGE SCALE GENOMIC DNA]</scope>
</reference>
<proteinExistence type="predicted"/>
<feature type="compositionally biased region" description="Polar residues" evidence="1">
    <location>
        <begin position="697"/>
        <end position="712"/>
    </location>
</feature>
<feature type="compositionally biased region" description="Polar residues" evidence="1">
    <location>
        <begin position="628"/>
        <end position="643"/>
    </location>
</feature>
<dbReference type="WBParaSite" id="EVEC_0000356601-mRNA-1">
    <property type="protein sequence ID" value="EVEC_0000356601-mRNA-1"/>
    <property type="gene ID" value="EVEC_0000356601"/>
</dbReference>
<gene>
    <name evidence="2" type="ORF">EVEC_LOCUS3274</name>
</gene>
<feature type="region of interest" description="Disordered" evidence="1">
    <location>
        <begin position="459"/>
        <end position="480"/>
    </location>
</feature>
<dbReference type="EMBL" id="UXUI01007552">
    <property type="protein sequence ID" value="VDD88131.1"/>
    <property type="molecule type" value="Genomic_DNA"/>
</dbReference>
<evidence type="ECO:0000256" key="1">
    <source>
        <dbReference type="SAM" id="MobiDB-lite"/>
    </source>
</evidence>
<feature type="region of interest" description="Disordered" evidence="1">
    <location>
        <begin position="792"/>
        <end position="826"/>
    </location>
</feature>
<feature type="region of interest" description="Disordered" evidence="1">
    <location>
        <begin position="1"/>
        <end position="44"/>
    </location>
</feature>
<keyword evidence="3" id="KW-1185">Reference proteome</keyword>
<feature type="region of interest" description="Disordered" evidence="1">
    <location>
        <begin position="895"/>
        <end position="916"/>
    </location>
</feature>
<name>A0A0N4V0W2_ENTVE</name>
<evidence type="ECO:0000313" key="3">
    <source>
        <dbReference type="Proteomes" id="UP000274131"/>
    </source>
</evidence>